<protein>
    <submittedName>
        <fullName evidence="1">Uncharacterized protein</fullName>
    </submittedName>
</protein>
<name>A0ACC0Q3H8_RHOML</name>
<evidence type="ECO:0000313" key="2">
    <source>
        <dbReference type="Proteomes" id="UP001062846"/>
    </source>
</evidence>
<dbReference type="EMBL" id="CM046388">
    <property type="protein sequence ID" value="KAI8571437.1"/>
    <property type="molecule type" value="Genomic_DNA"/>
</dbReference>
<keyword evidence="2" id="KW-1185">Reference proteome</keyword>
<dbReference type="Proteomes" id="UP001062846">
    <property type="component" value="Chromosome 1"/>
</dbReference>
<accession>A0ACC0Q3H8</accession>
<organism evidence="1 2">
    <name type="scientific">Rhododendron molle</name>
    <name type="common">Chinese azalea</name>
    <name type="synonym">Azalea mollis</name>
    <dbReference type="NCBI Taxonomy" id="49168"/>
    <lineage>
        <taxon>Eukaryota</taxon>
        <taxon>Viridiplantae</taxon>
        <taxon>Streptophyta</taxon>
        <taxon>Embryophyta</taxon>
        <taxon>Tracheophyta</taxon>
        <taxon>Spermatophyta</taxon>
        <taxon>Magnoliopsida</taxon>
        <taxon>eudicotyledons</taxon>
        <taxon>Gunneridae</taxon>
        <taxon>Pentapetalae</taxon>
        <taxon>asterids</taxon>
        <taxon>Ericales</taxon>
        <taxon>Ericaceae</taxon>
        <taxon>Ericoideae</taxon>
        <taxon>Rhodoreae</taxon>
        <taxon>Rhododendron</taxon>
    </lineage>
</organism>
<comment type="caution">
    <text evidence="1">The sequence shown here is derived from an EMBL/GenBank/DDBJ whole genome shotgun (WGS) entry which is preliminary data.</text>
</comment>
<proteinExistence type="predicted"/>
<sequence>MSSEASSLPPHRGVWRLLALLSAQILSSTTEAGRVDPKSWEGVYAYFCSYNHVRVDVWVMKDCEVKESWSKLFSVAPPPEVIRSFDSVTLVAYSRSGRGVLLVQDNRKLVCRDFIKSHLKRSTQTRNHLTLILWDYVDCIPSSVNFDSLDNAVELDHPFGSSFCPTAIAGSCDGLIGLRNYAEYSLAIWNPSTRRCQRLPFTKIDYPGYDIYFKNEMYGFGYDSVTDDYKMVRFVQFFQRVRRLPSDTAKFVAALDLTTEDYRVVPQPEFFDNAFDMDVAELGGCLCILCDYVQVRVDVWVMKDCGVKESWSKLFSVAQPEVIRSFDSLIPVAYSKSGCEVLLVQDNTKLVWYDLKHKTIKKIKTHSVMDGFESFVCVESLVPLNGRCVVLNEEGETYATD</sequence>
<reference evidence="1" key="1">
    <citation type="submission" date="2022-02" db="EMBL/GenBank/DDBJ databases">
        <title>Plant Genome Project.</title>
        <authorList>
            <person name="Zhang R.-G."/>
        </authorList>
    </citation>
    <scope>NUCLEOTIDE SEQUENCE</scope>
    <source>
        <strain evidence="1">AT1</strain>
    </source>
</reference>
<gene>
    <name evidence="1" type="ORF">RHMOL_Rhmol01G0120300</name>
</gene>
<evidence type="ECO:0000313" key="1">
    <source>
        <dbReference type="EMBL" id="KAI8571437.1"/>
    </source>
</evidence>